<dbReference type="AlphaFoldDB" id="A0A330MCJ7"/>
<accession>A0A330MCJ7</accession>
<gene>
    <name evidence="1" type="ORF">SHEWBE_3574</name>
</gene>
<sequence>MMASTTINPPNILVIVDIADPFSAVEATVGDAANPLTNNELIISTLF</sequence>
<dbReference type="KEGG" id="sbk:SHEWBE_3574"/>
<evidence type="ECO:0000313" key="1">
    <source>
        <dbReference type="EMBL" id="SQH77537.1"/>
    </source>
</evidence>
<dbReference type="Proteomes" id="UP000250123">
    <property type="component" value="Chromosome SHEWBE"/>
</dbReference>
<evidence type="ECO:0000313" key="2">
    <source>
        <dbReference type="Proteomes" id="UP000250123"/>
    </source>
</evidence>
<reference evidence="2" key="1">
    <citation type="submission" date="2018-06" db="EMBL/GenBank/DDBJ databases">
        <authorList>
            <person name="Cea G.-C."/>
            <person name="William W."/>
        </authorList>
    </citation>
    <scope>NUCLEOTIDE SEQUENCE [LARGE SCALE GENOMIC DNA]</scope>
    <source>
        <strain evidence="2">DB21MT-2</strain>
    </source>
</reference>
<name>A0A330MCJ7_9GAMM</name>
<dbReference type="EMBL" id="LS483452">
    <property type="protein sequence ID" value="SQH77537.1"/>
    <property type="molecule type" value="Genomic_DNA"/>
</dbReference>
<proteinExistence type="predicted"/>
<protein>
    <submittedName>
        <fullName evidence="1">Uncharacterized protein</fullName>
    </submittedName>
</protein>
<organism evidence="1 2">
    <name type="scientific">Shewanella benthica</name>
    <dbReference type="NCBI Taxonomy" id="43661"/>
    <lineage>
        <taxon>Bacteria</taxon>
        <taxon>Pseudomonadati</taxon>
        <taxon>Pseudomonadota</taxon>
        <taxon>Gammaproteobacteria</taxon>
        <taxon>Alteromonadales</taxon>
        <taxon>Shewanellaceae</taxon>
        <taxon>Shewanella</taxon>
    </lineage>
</organism>